<name>A0A2S7E796_9XANT</name>
<sequence>HLEDCAMRALVSTRSGCNQLIYLGKTCGNLRVKAYFCVLLLVDLFYPYAQHGPPSGQQHLHQLLRMPPIRCFIDAEIVSDTMLDWSASQPVLASMAILLVRRSHDIRPLKWRTKRNGEQPRQSFAQQHIADGPQQ</sequence>
<accession>A0A2S7E796</accession>
<dbReference type="AlphaFoldDB" id="A0A2S7E796"/>
<reference evidence="3" key="1">
    <citation type="submission" date="2016-08" db="EMBL/GenBank/DDBJ databases">
        <authorList>
            <person name="Merda D."/>
            <person name="Briand M."/>
            <person name="Taghouti G."/>
            <person name="Carrere S."/>
            <person name="Gouzy J."/>
            <person name="Portier P."/>
            <person name="Jacques M.-A."/>
            <person name="Fischer-Le Saux M."/>
        </authorList>
    </citation>
    <scope>NUCLEOTIDE SEQUENCE [LARGE SCALE GENOMIC DNA]</scope>
    <source>
        <strain evidence="3">CFBP1817</strain>
    </source>
</reference>
<dbReference type="EMBL" id="MDEJ01000225">
    <property type="protein sequence ID" value="PPU86013.1"/>
    <property type="molecule type" value="Genomic_DNA"/>
</dbReference>
<organism evidence="2 3">
    <name type="scientific">Xanthomonas populi</name>
    <dbReference type="NCBI Taxonomy" id="53414"/>
    <lineage>
        <taxon>Bacteria</taxon>
        <taxon>Pseudomonadati</taxon>
        <taxon>Pseudomonadota</taxon>
        <taxon>Gammaproteobacteria</taxon>
        <taxon>Lysobacterales</taxon>
        <taxon>Lysobacteraceae</taxon>
        <taxon>Xanthomonas</taxon>
    </lineage>
</organism>
<feature type="non-terminal residue" evidence="2">
    <location>
        <position position="1"/>
    </location>
</feature>
<comment type="caution">
    <text evidence="2">The sequence shown here is derived from an EMBL/GenBank/DDBJ whole genome shotgun (WGS) entry which is preliminary data.</text>
</comment>
<gene>
    <name evidence="2" type="ORF">XpopCFBP1817_19735</name>
</gene>
<keyword evidence="3" id="KW-1185">Reference proteome</keyword>
<proteinExistence type="predicted"/>
<dbReference type="Proteomes" id="UP000239939">
    <property type="component" value="Unassembled WGS sequence"/>
</dbReference>
<feature type="region of interest" description="Disordered" evidence="1">
    <location>
        <begin position="113"/>
        <end position="135"/>
    </location>
</feature>
<evidence type="ECO:0000313" key="3">
    <source>
        <dbReference type="Proteomes" id="UP000239939"/>
    </source>
</evidence>
<protein>
    <submittedName>
        <fullName evidence="2">Uncharacterized protein</fullName>
    </submittedName>
</protein>
<dbReference type="RefSeq" id="WP_208619679.1">
    <property type="nucleotide sequence ID" value="NZ_MDEJ01000225.1"/>
</dbReference>
<evidence type="ECO:0000256" key="1">
    <source>
        <dbReference type="SAM" id="MobiDB-lite"/>
    </source>
</evidence>
<evidence type="ECO:0000313" key="2">
    <source>
        <dbReference type="EMBL" id="PPU86013.1"/>
    </source>
</evidence>